<dbReference type="EMBL" id="CATOUU010000931">
    <property type="protein sequence ID" value="CAI9960325.1"/>
    <property type="molecule type" value="Genomic_DNA"/>
</dbReference>
<reference evidence="2 3" key="2">
    <citation type="submission" date="2024-07" db="EMBL/GenBank/DDBJ databases">
        <authorList>
            <person name="Akdeniz Z."/>
        </authorList>
    </citation>
    <scope>NUCLEOTIDE SEQUENCE [LARGE SCALE GENOMIC DNA]</scope>
</reference>
<organism evidence="1">
    <name type="scientific">Hexamita inflata</name>
    <dbReference type="NCBI Taxonomy" id="28002"/>
    <lineage>
        <taxon>Eukaryota</taxon>
        <taxon>Metamonada</taxon>
        <taxon>Diplomonadida</taxon>
        <taxon>Hexamitidae</taxon>
        <taxon>Hexamitinae</taxon>
        <taxon>Hexamita</taxon>
    </lineage>
</organism>
<comment type="caution">
    <text evidence="1">The sequence shown here is derived from an EMBL/GenBank/DDBJ whole genome shotgun (WGS) entry which is preliminary data.</text>
</comment>
<dbReference type="EMBL" id="CAXDID020000016">
    <property type="protein sequence ID" value="CAL5983615.1"/>
    <property type="molecule type" value="Genomic_DNA"/>
</dbReference>
<protein>
    <submittedName>
        <fullName evidence="2">Hypothetical_protein</fullName>
    </submittedName>
</protein>
<reference evidence="1" key="1">
    <citation type="submission" date="2023-06" db="EMBL/GenBank/DDBJ databases">
        <authorList>
            <person name="Kurt Z."/>
        </authorList>
    </citation>
    <scope>NUCLEOTIDE SEQUENCE</scope>
</reference>
<dbReference type="Proteomes" id="UP001642409">
    <property type="component" value="Unassembled WGS sequence"/>
</dbReference>
<dbReference type="AlphaFoldDB" id="A0AA86UJ69"/>
<sequence length="118" mass="13519">MTKISRSKQLVLEPLVFPPNNSYVKVSSNLRNYIITQHSVYNVDESTSLETCPKSFQIQLQSQVVILKFKIEIMSEELSELSQQIELMETTLQLSLAQLNSVCKTTKSILHSFNVRIQ</sequence>
<evidence type="ECO:0000313" key="1">
    <source>
        <dbReference type="EMBL" id="CAI9960325.1"/>
    </source>
</evidence>
<proteinExistence type="predicted"/>
<accession>A0AA86UJ69</accession>
<evidence type="ECO:0000313" key="2">
    <source>
        <dbReference type="EMBL" id="CAL5983615.1"/>
    </source>
</evidence>
<keyword evidence="3" id="KW-1185">Reference proteome</keyword>
<gene>
    <name evidence="1" type="ORF">HINF_LOCUS47970</name>
    <name evidence="2" type="ORF">HINF_LOCUS7704</name>
</gene>
<name>A0AA86UJ69_9EUKA</name>
<evidence type="ECO:0000313" key="3">
    <source>
        <dbReference type="Proteomes" id="UP001642409"/>
    </source>
</evidence>